<evidence type="ECO:0000256" key="1">
    <source>
        <dbReference type="SAM" id="MobiDB-lite"/>
    </source>
</evidence>
<dbReference type="Gene3D" id="3.30.710.10">
    <property type="entry name" value="Potassium Channel Kv1.1, Chain A"/>
    <property type="match status" value="1"/>
</dbReference>
<dbReference type="InterPro" id="IPR011333">
    <property type="entry name" value="SKP1/BTB/POZ_sf"/>
</dbReference>
<feature type="compositionally biased region" description="Low complexity" evidence="1">
    <location>
        <begin position="1"/>
        <end position="24"/>
    </location>
</feature>
<dbReference type="PROSITE" id="PS50097">
    <property type="entry name" value="BTB"/>
    <property type="match status" value="1"/>
</dbReference>
<dbReference type="InterPro" id="IPR000210">
    <property type="entry name" value="BTB/POZ_dom"/>
</dbReference>
<dbReference type="EMBL" id="JBAWTH010000026">
    <property type="protein sequence ID" value="KAL2286149.1"/>
    <property type="molecule type" value="Genomic_DNA"/>
</dbReference>
<dbReference type="SUPFAM" id="SSF54695">
    <property type="entry name" value="POZ domain"/>
    <property type="match status" value="1"/>
</dbReference>
<reference evidence="3 4" key="1">
    <citation type="submission" date="2024-03" db="EMBL/GenBank/DDBJ databases">
        <title>A high-quality draft genome sequence of Diaporthe vaccinii, a causative agent of upright dieback and viscid rot disease in cranberry plants.</title>
        <authorList>
            <person name="Sarrasin M."/>
            <person name="Lang B.F."/>
            <person name="Burger G."/>
        </authorList>
    </citation>
    <scope>NUCLEOTIDE SEQUENCE [LARGE SCALE GENOMIC DNA]</scope>
    <source>
        <strain evidence="3 4">IS7</strain>
    </source>
</reference>
<sequence length="173" mass="19552">MATPSNASETTAASVTSTDSSTRSDLPAPVAVQVPVTSIHLASDLSMLESGDLSDFTVICDGEEFKAHRFILSRCSYFKPMVSEPAVKDGLKPLGIQRLLRYIYSLLNLQPAFKQGSESSITITDFKRFEVNWLLRYIYSLRKLLPHKSRGWQVGWKGREHRRTLDWLHVYAC</sequence>
<feature type="region of interest" description="Disordered" evidence="1">
    <location>
        <begin position="1"/>
        <end position="27"/>
    </location>
</feature>
<protein>
    <recommendedName>
        <fullName evidence="2">BTB domain-containing protein</fullName>
    </recommendedName>
</protein>
<keyword evidence="4" id="KW-1185">Reference proteome</keyword>
<dbReference type="Pfam" id="PF00651">
    <property type="entry name" value="BTB"/>
    <property type="match status" value="1"/>
</dbReference>
<evidence type="ECO:0000259" key="2">
    <source>
        <dbReference type="PROSITE" id="PS50097"/>
    </source>
</evidence>
<dbReference type="CDD" id="cd18186">
    <property type="entry name" value="BTB_POZ_ZBTB_KLHL-like"/>
    <property type="match status" value="1"/>
</dbReference>
<evidence type="ECO:0000313" key="3">
    <source>
        <dbReference type="EMBL" id="KAL2286149.1"/>
    </source>
</evidence>
<gene>
    <name evidence="3" type="ORF">FJTKL_07362</name>
</gene>
<accession>A0ABR4EUP8</accession>
<proteinExistence type="predicted"/>
<name>A0ABR4EUP8_9PEZI</name>
<organism evidence="3 4">
    <name type="scientific">Diaporthe vaccinii</name>
    <dbReference type="NCBI Taxonomy" id="105482"/>
    <lineage>
        <taxon>Eukaryota</taxon>
        <taxon>Fungi</taxon>
        <taxon>Dikarya</taxon>
        <taxon>Ascomycota</taxon>
        <taxon>Pezizomycotina</taxon>
        <taxon>Sordariomycetes</taxon>
        <taxon>Sordariomycetidae</taxon>
        <taxon>Diaporthales</taxon>
        <taxon>Diaporthaceae</taxon>
        <taxon>Diaporthe</taxon>
        <taxon>Diaporthe eres species complex</taxon>
    </lineage>
</organism>
<evidence type="ECO:0000313" key="4">
    <source>
        <dbReference type="Proteomes" id="UP001600888"/>
    </source>
</evidence>
<dbReference type="Proteomes" id="UP001600888">
    <property type="component" value="Unassembled WGS sequence"/>
</dbReference>
<comment type="caution">
    <text evidence="3">The sequence shown here is derived from an EMBL/GenBank/DDBJ whole genome shotgun (WGS) entry which is preliminary data.</text>
</comment>
<feature type="domain" description="BTB" evidence="2">
    <location>
        <begin position="54"/>
        <end position="147"/>
    </location>
</feature>